<feature type="region of interest" description="Disordered" evidence="1">
    <location>
        <begin position="1"/>
        <end position="54"/>
    </location>
</feature>
<dbReference type="PANTHER" id="PTHR30390:SF6">
    <property type="entry name" value="DNAA INITIATOR-ASSOCIATING PROTEIN DIAA"/>
    <property type="match status" value="1"/>
</dbReference>
<dbReference type="GO" id="GO:0097367">
    <property type="term" value="F:carbohydrate derivative binding"/>
    <property type="evidence" value="ECO:0007669"/>
    <property type="project" value="InterPro"/>
</dbReference>
<dbReference type="GO" id="GO:0016853">
    <property type="term" value="F:isomerase activity"/>
    <property type="evidence" value="ECO:0007669"/>
    <property type="project" value="UniProtKB-KW"/>
</dbReference>
<feature type="compositionally biased region" description="Low complexity" evidence="1">
    <location>
        <begin position="45"/>
        <end position="54"/>
    </location>
</feature>
<dbReference type="EMBL" id="FOSG01000007">
    <property type="protein sequence ID" value="SFK58847.1"/>
    <property type="molecule type" value="Genomic_DNA"/>
</dbReference>
<accession>A0A1I4ASB1</accession>
<dbReference type="Pfam" id="PF13580">
    <property type="entry name" value="SIS_2"/>
    <property type="match status" value="1"/>
</dbReference>
<dbReference type="SUPFAM" id="SSF53697">
    <property type="entry name" value="SIS domain"/>
    <property type="match status" value="1"/>
</dbReference>
<dbReference type="Proteomes" id="UP000198928">
    <property type="component" value="Unassembled WGS sequence"/>
</dbReference>
<organism evidence="3 4">
    <name type="scientific">Streptomyces pini</name>
    <dbReference type="NCBI Taxonomy" id="1520580"/>
    <lineage>
        <taxon>Bacteria</taxon>
        <taxon>Bacillati</taxon>
        <taxon>Actinomycetota</taxon>
        <taxon>Actinomycetes</taxon>
        <taxon>Kitasatosporales</taxon>
        <taxon>Streptomycetaceae</taxon>
        <taxon>Streptomyces</taxon>
    </lineage>
</organism>
<dbReference type="AlphaFoldDB" id="A0A1I4ASB1"/>
<feature type="compositionally biased region" description="Polar residues" evidence="1">
    <location>
        <begin position="1"/>
        <end position="12"/>
    </location>
</feature>
<dbReference type="PANTHER" id="PTHR30390">
    <property type="entry name" value="SEDOHEPTULOSE 7-PHOSPHATE ISOMERASE / DNAA INITIATOR-ASSOCIATING FACTOR FOR REPLICATION INITIATION"/>
    <property type="match status" value="1"/>
</dbReference>
<dbReference type="Gene3D" id="3.40.50.10490">
    <property type="entry name" value="Glucose-6-phosphate isomerase like protein, domain 1"/>
    <property type="match status" value="1"/>
</dbReference>
<protein>
    <submittedName>
        <fullName evidence="3">D-sedoheptulose 7-phosphate isomerase</fullName>
    </submittedName>
</protein>
<feature type="domain" description="SIS" evidence="2">
    <location>
        <begin position="84"/>
        <end position="246"/>
    </location>
</feature>
<dbReference type="InterPro" id="IPR050099">
    <property type="entry name" value="SIS_GmhA/DiaA_subfam"/>
</dbReference>
<name>A0A1I4ASB1_9ACTN</name>
<dbReference type="PROSITE" id="PS51464">
    <property type="entry name" value="SIS"/>
    <property type="match status" value="1"/>
</dbReference>
<keyword evidence="4" id="KW-1185">Reference proteome</keyword>
<proteinExistence type="predicted"/>
<feature type="compositionally biased region" description="Low complexity" evidence="1">
    <location>
        <begin position="13"/>
        <end position="38"/>
    </location>
</feature>
<evidence type="ECO:0000313" key="4">
    <source>
        <dbReference type="Proteomes" id="UP000198928"/>
    </source>
</evidence>
<gene>
    <name evidence="3" type="ORF">SAMN05192584_10794</name>
</gene>
<sequence>MTTPRTTAKNGSRSAAKSTAGTTARTAGAAAGAAGNGAKVRRVRAAPAPAPATGPVAGHCDELLHALAPFRDQAGTAQGWGERLARVLAGGGRLLAAGNGGSAAQAQHLTAELVGRYRDDRPPFSAIALHADTSSTTAIANDYGVDEVFARQVRAHGREGDVLMLLSTSGASANLLSAAEAGRGAGMSVWALTGPAPNPLAAGSDESLCVRAGSTATVQELHLVTVHMVCAAFDAALEGVLEGRSADDAADA</sequence>
<dbReference type="CDD" id="cd05006">
    <property type="entry name" value="SIS_GmhA"/>
    <property type="match status" value="1"/>
</dbReference>
<reference evidence="4" key="1">
    <citation type="submission" date="2016-10" db="EMBL/GenBank/DDBJ databases">
        <authorList>
            <person name="Varghese N."/>
            <person name="Submissions S."/>
        </authorList>
    </citation>
    <scope>NUCLEOTIDE SEQUENCE [LARGE SCALE GENOMIC DNA]</scope>
    <source>
        <strain evidence="4">PL19</strain>
    </source>
</reference>
<keyword evidence="3" id="KW-0413">Isomerase</keyword>
<dbReference type="InterPro" id="IPR046348">
    <property type="entry name" value="SIS_dom_sf"/>
</dbReference>
<evidence type="ECO:0000313" key="3">
    <source>
        <dbReference type="EMBL" id="SFK58847.1"/>
    </source>
</evidence>
<dbReference type="InterPro" id="IPR001347">
    <property type="entry name" value="SIS_dom"/>
</dbReference>
<dbReference type="InterPro" id="IPR035461">
    <property type="entry name" value="GmhA/DiaA"/>
</dbReference>
<evidence type="ECO:0000259" key="2">
    <source>
        <dbReference type="PROSITE" id="PS51464"/>
    </source>
</evidence>
<dbReference type="GO" id="GO:1901135">
    <property type="term" value="P:carbohydrate derivative metabolic process"/>
    <property type="evidence" value="ECO:0007669"/>
    <property type="project" value="InterPro"/>
</dbReference>
<evidence type="ECO:0000256" key="1">
    <source>
        <dbReference type="SAM" id="MobiDB-lite"/>
    </source>
</evidence>